<evidence type="ECO:0000256" key="3">
    <source>
        <dbReference type="ARBA" id="ARBA00012655"/>
    </source>
</evidence>
<keyword evidence="10" id="KW-1185">Reference proteome</keyword>
<dbReference type="GO" id="GO:0006783">
    <property type="term" value="P:heme biosynthetic process"/>
    <property type="evidence" value="ECO:0007669"/>
    <property type="project" value="TreeGrafter"/>
</dbReference>
<accession>A0A6V6Y0D7</accession>
<comment type="caution">
    <text evidence="9">The sequence shown here is derived from an EMBL/GenBank/DDBJ whole genome shotgun (WGS) entry which is preliminary data.</text>
</comment>
<dbReference type="InterPro" id="IPR022417">
    <property type="entry name" value="Porphobilin_deaminase_N"/>
</dbReference>
<evidence type="ECO:0000313" key="10">
    <source>
        <dbReference type="Proteomes" id="UP000586454"/>
    </source>
</evidence>
<proteinExistence type="inferred from homology"/>
<comment type="function">
    <text evidence="1">Tetrapolymerization of the monopyrrole PBG into the hydroxymethylbilane pre-uroporphyrinogen in several discrete steps.</text>
</comment>
<dbReference type="PANTHER" id="PTHR11557:SF0">
    <property type="entry name" value="PORPHOBILINOGEN DEAMINASE"/>
    <property type="match status" value="1"/>
</dbReference>
<evidence type="ECO:0000256" key="6">
    <source>
        <dbReference type="ARBA" id="ARBA00048169"/>
    </source>
</evidence>
<organism evidence="9 10">
    <name type="scientific">Aedoeadaptatus nemausensis</name>
    <dbReference type="NCBI Taxonomy" id="2582829"/>
    <lineage>
        <taxon>Bacteria</taxon>
        <taxon>Bacillati</taxon>
        <taxon>Bacillota</taxon>
        <taxon>Tissierellia</taxon>
        <taxon>Tissierellales</taxon>
        <taxon>Peptoniphilaceae</taxon>
        <taxon>Aedoeadaptatus</taxon>
    </lineage>
</organism>
<keyword evidence="4" id="KW-0808">Transferase</keyword>
<dbReference type="GO" id="GO:0005737">
    <property type="term" value="C:cytoplasm"/>
    <property type="evidence" value="ECO:0007669"/>
    <property type="project" value="UniProtKB-UniRule"/>
</dbReference>
<comment type="similarity">
    <text evidence="2">Belongs to the HMBS family.</text>
</comment>
<dbReference type="GO" id="GO:0004418">
    <property type="term" value="F:hydroxymethylbilane synthase activity"/>
    <property type="evidence" value="ECO:0007669"/>
    <property type="project" value="UniProtKB-UniRule"/>
</dbReference>
<dbReference type="Proteomes" id="UP000586454">
    <property type="component" value="Unassembled WGS sequence"/>
</dbReference>
<dbReference type="AlphaFoldDB" id="A0A6V6Y0D7"/>
<dbReference type="PRINTS" id="PR00151">
    <property type="entry name" value="PORPHBDMNASE"/>
</dbReference>
<evidence type="ECO:0000313" key="9">
    <source>
        <dbReference type="EMBL" id="CAC9924439.1"/>
    </source>
</evidence>
<feature type="domain" description="Porphobilinogen deaminase N-terminal" evidence="8">
    <location>
        <begin position="1"/>
        <end position="194"/>
    </location>
</feature>
<dbReference type="InterPro" id="IPR036803">
    <property type="entry name" value="Porphobilinogen_deaminase_C_sf"/>
</dbReference>
<evidence type="ECO:0000256" key="2">
    <source>
        <dbReference type="ARBA" id="ARBA00005638"/>
    </source>
</evidence>
<name>A0A6V6Y0D7_9FIRM</name>
<comment type="catalytic activity">
    <reaction evidence="6">
        <text>4 porphobilinogen + H2O = hydroxymethylbilane + 4 NH4(+)</text>
        <dbReference type="Rhea" id="RHEA:13185"/>
        <dbReference type="ChEBI" id="CHEBI:15377"/>
        <dbReference type="ChEBI" id="CHEBI:28938"/>
        <dbReference type="ChEBI" id="CHEBI:57845"/>
        <dbReference type="ChEBI" id="CHEBI:58126"/>
        <dbReference type="EC" id="2.5.1.61"/>
    </reaction>
</comment>
<dbReference type="SUPFAM" id="SSF53850">
    <property type="entry name" value="Periplasmic binding protein-like II"/>
    <property type="match status" value="1"/>
</dbReference>
<evidence type="ECO:0000256" key="5">
    <source>
        <dbReference type="ARBA" id="ARBA00023244"/>
    </source>
</evidence>
<reference evidence="9 10" key="1">
    <citation type="submission" date="2020-06" db="EMBL/GenBank/DDBJ databases">
        <authorList>
            <person name="Criscuolo A."/>
        </authorList>
    </citation>
    <scope>NUCLEOTIDE SEQUENCE [LARGE SCALE GENOMIC DNA]</scope>
    <source>
        <strain evidence="9">1804121828</strain>
    </source>
</reference>
<dbReference type="Gene3D" id="3.40.190.10">
    <property type="entry name" value="Periplasmic binding protein-like II"/>
    <property type="match status" value="2"/>
</dbReference>
<keyword evidence="5" id="KW-0627">Porphyrin biosynthesis</keyword>
<evidence type="ECO:0000256" key="7">
    <source>
        <dbReference type="NCBIfam" id="TIGR00212"/>
    </source>
</evidence>
<gene>
    <name evidence="9" type="ORF">PEPNEM18_00249</name>
</gene>
<evidence type="ECO:0000259" key="8">
    <source>
        <dbReference type="Pfam" id="PF01379"/>
    </source>
</evidence>
<protein>
    <recommendedName>
        <fullName evidence="3 7">Hydroxymethylbilane synthase</fullName>
        <ecNumber evidence="3 7">2.5.1.61</ecNumber>
    </recommendedName>
</protein>
<dbReference type="EC" id="2.5.1.61" evidence="3 7"/>
<dbReference type="InterPro" id="IPR000860">
    <property type="entry name" value="HemC"/>
</dbReference>
<evidence type="ECO:0000256" key="1">
    <source>
        <dbReference type="ARBA" id="ARBA00002869"/>
    </source>
</evidence>
<dbReference type="Pfam" id="PF01379">
    <property type="entry name" value="Porphobil_deam"/>
    <property type="match status" value="1"/>
</dbReference>
<dbReference type="PANTHER" id="PTHR11557">
    <property type="entry name" value="PORPHOBILINOGEN DEAMINASE"/>
    <property type="match status" value="1"/>
</dbReference>
<dbReference type="EMBL" id="CAIJCS010000014">
    <property type="protein sequence ID" value="CAC9924439.1"/>
    <property type="molecule type" value="Genomic_DNA"/>
</dbReference>
<dbReference type="PIRSF" id="PIRSF001438">
    <property type="entry name" value="4pyrrol_synth_OHMeBilane_synth"/>
    <property type="match status" value="1"/>
</dbReference>
<dbReference type="NCBIfam" id="TIGR00212">
    <property type="entry name" value="hemC"/>
    <property type="match status" value="1"/>
</dbReference>
<sequence>MTQAKSIAEILNEAGLETELVAVSTKGDQFQHLPIDRVGKNGVFVGELESALTSGHVDVAVHSLKDMPSLLPEGYLLAPPPTSPDVRDVIVGKAPLKNEEDLAKMTIATGSNRRRSQLLHFYPGVSIEPIRGNIQTRIEKMKASHADGTILAYAGLQRADLTHLISGILDPTRFIPSPSQGLLGIEISEERHDLLQIFKEVSDPYANFRMKVERKYQRALDASCHSPIGIYIEKKNKTDILLHGCFAKDGKSPLRYATVSSTFHTAEDDVLKLVQEVKGHD</sequence>
<dbReference type="Gene3D" id="3.30.160.40">
    <property type="entry name" value="Porphobilinogen deaminase, C-terminal domain"/>
    <property type="match status" value="1"/>
</dbReference>
<evidence type="ECO:0000256" key="4">
    <source>
        <dbReference type="ARBA" id="ARBA00022679"/>
    </source>
</evidence>
<dbReference type="SUPFAM" id="SSF54782">
    <property type="entry name" value="Porphobilinogen deaminase (hydroxymethylbilane synthase), C-terminal domain"/>
    <property type="match status" value="1"/>
</dbReference>